<sequence length="373" mass="43818">MYQPSAINCSNISLRGDCEEEMDGINDKQEEKCKPYKCTEPNCNAAFMRPSRLHNHQLTHLAIRPYACDYPNCNKSYTSQSHLKRHEIISHLSPQPPPITEVACTVEGCRKYLANKDSLKKHIRVVHSDKRLQFVCTDCPKRFKTITQLHFHMIGHGKDVPYKCDKCDIRFIEYHLFLRHKRNHKVYVCDCEKSFDRFALYRKHKTLDCELKSNVEHKCTVCDKRFIQKQHLTQHTLMVHADDSEIETFKCSYLNCNKEYKYKKNLMVHTKTFHEKIFNRVQCQECGKVLKSNKNLKQHLRICGLPPKEKRLHKPRKDKGIPRKSIASELSGLNVIDKHLLNIENCMENELLETQQDIESTEESTTEENSIEN</sequence>
<feature type="domain" description="C2H2-type" evidence="8">
    <location>
        <begin position="36"/>
        <end position="65"/>
    </location>
</feature>
<feature type="domain" description="C2H2-type" evidence="8">
    <location>
        <begin position="134"/>
        <end position="161"/>
    </location>
</feature>
<feature type="domain" description="C2H2-type" evidence="8">
    <location>
        <begin position="281"/>
        <end position="318"/>
    </location>
</feature>
<keyword evidence="1" id="KW-0479">Metal-binding</keyword>
<feature type="domain" description="C2H2-type" evidence="8">
    <location>
        <begin position="162"/>
        <end position="184"/>
    </location>
</feature>
<reference evidence="10" key="1">
    <citation type="submission" date="2025-08" db="UniProtKB">
        <authorList>
            <consortium name="RefSeq"/>
        </authorList>
    </citation>
    <scope>IDENTIFICATION</scope>
    <source>
        <tissue evidence="10">Gonads</tissue>
    </source>
</reference>
<feature type="region of interest" description="Disordered" evidence="7">
    <location>
        <begin position="354"/>
        <end position="373"/>
    </location>
</feature>
<dbReference type="SMART" id="SM00355">
    <property type="entry name" value="ZnF_C2H2"/>
    <property type="match status" value="8"/>
</dbReference>
<dbReference type="GO" id="GO:0005634">
    <property type="term" value="C:nucleus"/>
    <property type="evidence" value="ECO:0007669"/>
    <property type="project" value="TreeGrafter"/>
</dbReference>
<dbReference type="GeneID" id="115885118"/>
<feature type="domain" description="C2H2-type" evidence="8">
    <location>
        <begin position="249"/>
        <end position="274"/>
    </location>
</feature>
<evidence type="ECO:0000256" key="6">
    <source>
        <dbReference type="PROSITE-ProRule" id="PRU00042"/>
    </source>
</evidence>
<dbReference type="Pfam" id="PF00096">
    <property type="entry name" value="zf-C2H2"/>
    <property type="match status" value="4"/>
</dbReference>
<evidence type="ECO:0000256" key="7">
    <source>
        <dbReference type="SAM" id="MobiDB-lite"/>
    </source>
</evidence>
<dbReference type="OrthoDB" id="2687452at2759"/>
<proteinExistence type="predicted"/>
<dbReference type="PROSITE" id="PS50157">
    <property type="entry name" value="ZINC_FINGER_C2H2_2"/>
    <property type="match status" value="8"/>
</dbReference>
<evidence type="ECO:0000256" key="4">
    <source>
        <dbReference type="ARBA" id="ARBA00022833"/>
    </source>
</evidence>
<gene>
    <name evidence="10" type="primary">LOC115885118</name>
</gene>
<dbReference type="Proteomes" id="UP000504635">
    <property type="component" value="Unplaced"/>
</dbReference>
<dbReference type="InterPro" id="IPR036236">
    <property type="entry name" value="Znf_C2H2_sf"/>
</dbReference>
<dbReference type="SUPFAM" id="SSF57667">
    <property type="entry name" value="beta-beta-alpha zinc fingers"/>
    <property type="match status" value="4"/>
</dbReference>
<dbReference type="Gene3D" id="3.30.160.60">
    <property type="entry name" value="Classic Zinc Finger"/>
    <property type="match status" value="6"/>
</dbReference>
<dbReference type="GO" id="GO:0008270">
    <property type="term" value="F:zinc ion binding"/>
    <property type="evidence" value="ECO:0007669"/>
    <property type="project" value="UniProtKB-KW"/>
</dbReference>
<feature type="domain" description="C2H2-type" evidence="8">
    <location>
        <begin position="66"/>
        <end position="96"/>
    </location>
</feature>
<evidence type="ECO:0000256" key="5">
    <source>
        <dbReference type="ARBA" id="ARBA00023242"/>
    </source>
</evidence>
<evidence type="ECO:0000313" key="9">
    <source>
        <dbReference type="Proteomes" id="UP000504635"/>
    </source>
</evidence>
<feature type="domain" description="C2H2-type" evidence="8">
    <location>
        <begin position="102"/>
        <end position="132"/>
    </location>
</feature>
<dbReference type="GO" id="GO:0001228">
    <property type="term" value="F:DNA-binding transcription activator activity, RNA polymerase II-specific"/>
    <property type="evidence" value="ECO:0007669"/>
    <property type="project" value="TreeGrafter"/>
</dbReference>
<dbReference type="KEGG" id="soy:115885118"/>
<evidence type="ECO:0000313" key="10">
    <source>
        <dbReference type="RefSeq" id="XP_030759765.1"/>
    </source>
</evidence>
<feature type="domain" description="C2H2-type" evidence="8">
    <location>
        <begin position="217"/>
        <end position="245"/>
    </location>
</feature>
<evidence type="ECO:0000256" key="1">
    <source>
        <dbReference type="ARBA" id="ARBA00022723"/>
    </source>
</evidence>
<dbReference type="InParanoid" id="A0A6J2YA18"/>
<evidence type="ECO:0000256" key="2">
    <source>
        <dbReference type="ARBA" id="ARBA00022737"/>
    </source>
</evidence>
<dbReference type="AlphaFoldDB" id="A0A6J2YA18"/>
<dbReference type="GO" id="GO:0000978">
    <property type="term" value="F:RNA polymerase II cis-regulatory region sequence-specific DNA binding"/>
    <property type="evidence" value="ECO:0007669"/>
    <property type="project" value="TreeGrafter"/>
</dbReference>
<accession>A0A6J2YA18</accession>
<keyword evidence="5" id="KW-0539">Nucleus</keyword>
<protein>
    <submittedName>
        <fullName evidence="10">Zinc finger protein 99-like isoform X1</fullName>
    </submittedName>
</protein>
<dbReference type="InterPro" id="IPR013087">
    <property type="entry name" value="Znf_C2H2_type"/>
</dbReference>
<keyword evidence="2" id="KW-0677">Repeat</keyword>
<evidence type="ECO:0000259" key="8">
    <source>
        <dbReference type="PROSITE" id="PS50157"/>
    </source>
</evidence>
<keyword evidence="4" id="KW-0862">Zinc</keyword>
<organism evidence="9 10">
    <name type="scientific">Sitophilus oryzae</name>
    <name type="common">Rice weevil</name>
    <name type="synonym">Curculio oryzae</name>
    <dbReference type="NCBI Taxonomy" id="7048"/>
    <lineage>
        <taxon>Eukaryota</taxon>
        <taxon>Metazoa</taxon>
        <taxon>Ecdysozoa</taxon>
        <taxon>Arthropoda</taxon>
        <taxon>Hexapoda</taxon>
        <taxon>Insecta</taxon>
        <taxon>Pterygota</taxon>
        <taxon>Neoptera</taxon>
        <taxon>Endopterygota</taxon>
        <taxon>Coleoptera</taxon>
        <taxon>Polyphaga</taxon>
        <taxon>Cucujiformia</taxon>
        <taxon>Curculionidae</taxon>
        <taxon>Dryophthorinae</taxon>
        <taxon>Sitophilus</taxon>
    </lineage>
</organism>
<feature type="compositionally biased region" description="Acidic residues" evidence="7">
    <location>
        <begin position="359"/>
        <end position="373"/>
    </location>
</feature>
<keyword evidence="9" id="KW-1185">Reference proteome</keyword>
<keyword evidence="3 6" id="KW-0863">Zinc-finger</keyword>
<dbReference type="FunFam" id="3.30.160.60:FF:000446">
    <property type="entry name" value="Zinc finger protein"/>
    <property type="match status" value="1"/>
</dbReference>
<dbReference type="PANTHER" id="PTHR24393:SF34">
    <property type="entry name" value="PR_SET DOMAIN 13"/>
    <property type="match status" value="1"/>
</dbReference>
<dbReference type="PANTHER" id="PTHR24393">
    <property type="entry name" value="ZINC FINGER PROTEIN"/>
    <property type="match status" value="1"/>
</dbReference>
<dbReference type="RefSeq" id="XP_030759765.1">
    <property type="nucleotide sequence ID" value="XM_030903905.1"/>
</dbReference>
<name>A0A6J2YA18_SITOR</name>
<evidence type="ECO:0000256" key="3">
    <source>
        <dbReference type="ARBA" id="ARBA00022771"/>
    </source>
</evidence>
<dbReference type="PROSITE" id="PS00028">
    <property type="entry name" value="ZINC_FINGER_C2H2_1"/>
    <property type="match status" value="7"/>
</dbReference>